<evidence type="ECO:0000256" key="5">
    <source>
        <dbReference type="PIRSR" id="PIRSR602401-1"/>
    </source>
</evidence>
<evidence type="ECO:0000313" key="7">
    <source>
        <dbReference type="EMBL" id="CAG8519524.1"/>
    </source>
</evidence>
<evidence type="ECO:0000256" key="4">
    <source>
        <dbReference type="ARBA" id="ARBA00023004"/>
    </source>
</evidence>
<name>A0A9N9A6N8_9GLOM</name>
<dbReference type="PRINTS" id="PR00385">
    <property type="entry name" value="P450"/>
</dbReference>
<comment type="caution">
    <text evidence="7">The sequence shown here is derived from an EMBL/GenBank/DDBJ whole genome shotgun (WGS) entry which is preliminary data.</text>
</comment>
<dbReference type="PANTHER" id="PTHR24305:SF166">
    <property type="entry name" value="CYTOCHROME P450 12A4, MITOCHONDRIAL-RELATED"/>
    <property type="match status" value="1"/>
</dbReference>
<gene>
    <name evidence="7" type="ORF">FCALED_LOCUS4625</name>
</gene>
<comment type="cofactor">
    <cofactor evidence="1 5">
        <name>heme</name>
        <dbReference type="ChEBI" id="CHEBI:30413"/>
    </cofactor>
</comment>
<keyword evidence="6" id="KW-0560">Oxidoreductase</keyword>
<keyword evidence="6" id="KW-0503">Monooxygenase</keyword>
<feature type="binding site" description="axial binding residue" evidence="5">
    <location>
        <position position="386"/>
    </location>
    <ligand>
        <name>heme</name>
        <dbReference type="ChEBI" id="CHEBI:30413"/>
    </ligand>
    <ligandPart>
        <name>Fe</name>
        <dbReference type="ChEBI" id="CHEBI:18248"/>
    </ligandPart>
</feature>
<dbReference type="InterPro" id="IPR050121">
    <property type="entry name" value="Cytochrome_P450_monoxygenase"/>
</dbReference>
<dbReference type="PANTHER" id="PTHR24305">
    <property type="entry name" value="CYTOCHROME P450"/>
    <property type="match status" value="1"/>
</dbReference>
<sequence>GNLLQVGLNPAKYAMDHHHEFGDMFEIWVPYLEKIGLQHGLVFNNDYQIWKRNRKLVVQALKSPRFLRQFTKLVQSSFNENESFWDKKEYHFDFAKWIKHFTTDITLRTTTSSPSYCLHAYLFGEEHVDPIKSEEIKKSIKLSHAVQTFFKGVVFGRLVPNMIRHYFPGFYDMDKKYSNNMDWLNETFTDIVKKRKTEIENGDDVGSDLIDVLLTLNTPRDPNGYDEGETPMSDQEVCATLMETNLAGIDTSQNTFCTIMWLLAHHPKVIARFRVEIKEILGDDTSRQITYEDLDKFTYLDAIIKESQRFMPILPLTPRTSVEDGEIGGKYWEPNTIFFILHEQIHKSPENWEDPDQFIPERFLKGSEHKIFKNSFNPFGGGIRICPGKNMALVDLKTVLILLFRKYDIELVDKVSRKPKLVYAGTYHCTEMKVIARPRNYYNM</sequence>
<keyword evidence="8" id="KW-1185">Reference proteome</keyword>
<dbReference type="Gene3D" id="1.10.630.10">
    <property type="entry name" value="Cytochrome P450"/>
    <property type="match status" value="1"/>
</dbReference>
<dbReference type="GO" id="GO:0005506">
    <property type="term" value="F:iron ion binding"/>
    <property type="evidence" value="ECO:0007669"/>
    <property type="project" value="InterPro"/>
</dbReference>
<keyword evidence="5 6" id="KW-0349">Heme</keyword>
<dbReference type="GO" id="GO:0004497">
    <property type="term" value="F:monooxygenase activity"/>
    <property type="evidence" value="ECO:0007669"/>
    <property type="project" value="UniProtKB-KW"/>
</dbReference>
<keyword evidence="4 5" id="KW-0408">Iron</keyword>
<dbReference type="InterPro" id="IPR017972">
    <property type="entry name" value="Cyt_P450_CS"/>
</dbReference>
<proteinExistence type="inferred from homology"/>
<dbReference type="Proteomes" id="UP000789570">
    <property type="component" value="Unassembled WGS sequence"/>
</dbReference>
<comment type="similarity">
    <text evidence="2 6">Belongs to the cytochrome P450 family.</text>
</comment>
<accession>A0A9N9A6N8</accession>
<dbReference type="InterPro" id="IPR036396">
    <property type="entry name" value="Cyt_P450_sf"/>
</dbReference>
<evidence type="ECO:0000256" key="1">
    <source>
        <dbReference type="ARBA" id="ARBA00001971"/>
    </source>
</evidence>
<dbReference type="GO" id="GO:0016705">
    <property type="term" value="F:oxidoreductase activity, acting on paired donors, with incorporation or reduction of molecular oxygen"/>
    <property type="evidence" value="ECO:0007669"/>
    <property type="project" value="InterPro"/>
</dbReference>
<dbReference type="GO" id="GO:0020037">
    <property type="term" value="F:heme binding"/>
    <property type="evidence" value="ECO:0007669"/>
    <property type="project" value="InterPro"/>
</dbReference>
<dbReference type="OrthoDB" id="1470350at2759"/>
<feature type="non-terminal residue" evidence="7">
    <location>
        <position position="444"/>
    </location>
</feature>
<evidence type="ECO:0000313" key="8">
    <source>
        <dbReference type="Proteomes" id="UP000789570"/>
    </source>
</evidence>
<evidence type="ECO:0000256" key="3">
    <source>
        <dbReference type="ARBA" id="ARBA00022723"/>
    </source>
</evidence>
<dbReference type="SUPFAM" id="SSF48264">
    <property type="entry name" value="Cytochrome P450"/>
    <property type="match status" value="1"/>
</dbReference>
<keyword evidence="3 5" id="KW-0479">Metal-binding</keyword>
<dbReference type="Pfam" id="PF00067">
    <property type="entry name" value="p450"/>
    <property type="match status" value="1"/>
</dbReference>
<evidence type="ECO:0000256" key="6">
    <source>
        <dbReference type="RuleBase" id="RU000461"/>
    </source>
</evidence>
<protein>
    <submittedName>
        <fullName evidence="7">7620_t:CDS:1</fullName>
    </submittedName>
</protein>
<evidence type="ECO:0000256" key="2">
    <source>
        <dbReference type="ARBA" id="ARBA00010617"/>
    </source>
</evidence>
<dbReference type="InterPro" id="IPR002401">
    <property type="entry name" value="Cyt_P450_E_grp-I"/>
</dbReference>
<dbReference type="InterPro" id="IPR001128">
    <property type="entry name" value="Cyt_P450"/>
</dbReference>
<dbReference type="CDD" id="cd00302">
    <property type="entry name" value="cytochrome_P450"/>
    <property type="match status" value="1"/>
</dbReference>
<dbReference type="PRINTS" id="PR00463">
    <property type="entry name" value="EP450I"/>
</dbReference>
<dbReference type="AlphaFoldDB" id="A0A9N9A6N8"/>
<reference evidence="7" key="1">
    <citation type="submission" date="2021-06" db="EMBL/GenBank/DDBJ databases">
        <authorList>
            <person name="Kallberg Y."/>
            <person name="Tangrot J."/>
            <person name="Rosling A."/>
        </authorList>
    </citation>
    <scope>NUCLEOTIDE SEQUENCE</scope>
    <source>
        <strain evidence="7">UK204</strain>
    </source>
</reference>
<dbReference type="PROSITE" id="PS00086">
    <property type="entry name" value="CYTOCHROME_P450"/>
    <property type="match status" value="1"/>
</dbReference>
<dbReference type="EMBL" id="CAJVPQ010000921">
    <property type="protein sequence ID" value="CAG8519524.1"/>
    <property type="molecule type" value="Genomic_DNA"/>
</dbReference>
<organism evidence="7 8">
    <name type="scientific">Funneliformis caledonium</name>
    <dbReference type="NCBI Taxonomy" id="1117310"/>
    <lineage>
        <taxon>Eukaryota</taxon>
        <taxon>Fungi</taxon>
        <taxon>Fungi incertae sedis</taxon>
        <taxon>Mucoromycota</taxon>
        <taxon>Glomeromycotina</taxon>
        <taxon>Glomeromycetes</taxon>
        <taxon>Glomerales</taxon>
        <taxon>Glomeraceae</taxon>
        <taxon>Funneliformis</taxon>
    </lineage>
</organism>